<reference evidence="2 3" key="1">
    <citation type="submission" date="2019-08" db="EMBL/GenBank/DDBJ databases">
        <title>Whole genome sequencing of chitin degrading bacteria Chitinophaga pinensis YS16.</title>
        <authorList>
            <person name="Singh R.P."/>
            <person name="Manchanda G."/>
            <person name="Maurya I.K."/>
            <person name="Joshi N.K."/>
            <person name="Srivastava A.K."/>
        </authorList>
    </citation>
    <scope>NUCLEOTIDE SEQUENCE [LARGE SCALE GENOMIC DNA]</scope>
    <source>
        <strain evidence="2 3">YS-16</strain>
    </source>
</reference>
<dbReference type="AlphaFoldDB" id="A0A5C6LVQ7"/>
<evidence type="ECO:0000259" key="1">
    <source>
        <dbReference type="Pfam" id="PF14206"/>
    </source>
</evidence>
<keyword evidence="3" id="KW-1185">Reference proteome</keyword>
<dbReference type="Proteomes" id="UP000318815">
    <property type="component" value="Unassembled WGS sequence"/>
</dbReference>
<comment type="caution">
    <text evidence="2">The sequence shown here is derived from an EMBL/GenBank/DDBJ whole genome shotgun (WGS) entry which is preliminary data.</text>
</comment>
<gene>
    <name evidence="2" type="ORF">FEF09_16970</name>
</gene>
<dbReference type="EMBL" id="VOHS01000016">
    <property type="protein sequence ID" value="TWV99455.1"/>
    <property type="molecule type" value="Genomic_DNA"/>
</dbReference>
<sequence>MYDALSDAGHDDSDDIDDAERNRILREYLQHKIASYRNSFIEELLVSTLKSPIKITGVDVQLFPCPCCGYSTLKLSAEYFICAVCYWEDDGTVDKERISSVNGMSLGEGKVNFQRYGVVAEFLSEKADKDRFAKYYLSH</sequence>
<accession>A0A5C6LVQ7</accession>
<evidence type="ECO:0000313" key="2">
    <source>
        <dbReference type="EMBL" id="TWV99455.1"/>
    </source>
</evidence>
<organism evidence="2 3">
    <name type="scientific">Chitinophaga pinensis</name>
    <dbReference type="NCBI Taxonomy" id="79329"/>
    <lineage>
        <taxon>Bacteria</taxon>
        <taxon>Pseudomonadati</taxon>
        <taxon>Bacteroidota</taxon>
        <taxon>Chitinophagia</taxon>
        <taxon>Chitinophagales</taxon>
        <taxon>Chitinophagaceae</taxon>
        <taxon>Chitinophaga</taxon>
    </lineage>
</organism>
<name>A0A5C6LVQ7_9BACT</name>
<protein>
    <recommendedName>
        <fullName evidence="1">Cysteine-rich CPCC domain-containing protein</fullName>
    </recommendedName>
</protein>
<proteinExistence type="predicted"/>
<dbReference type="OrthoDB" id="1456570at2"/>
<evidence type="ECO:0000313" key="3">
    <source>
        <dbReference type="Proteomes" id="UP000318815"/>
    </source>
</evidence>
<dbReference type="Pfam" id="PF14206">
    <property type="entry name" value="Cys_rich_CPCC"/>
    <property type="match status" value="1"/>
</dbReference>
<feature type="domain" description="Cysteine-rich CPCC" evidence="1">
    <location>
        <begin position="63"/>
        <end position="122"/>
    </location>
</feature>
<dbReference type="InterPro" id="IPR025983">
    <property type="entry name" value="Cys_rich_CPCC"/>
</dbReference>